<reference evidence="5" key="3">
    <citation type="journal article" date="2013" name="Nucleic Acids Res.">
        <title>The genome of Anopheles darlingi, the main neotropical malaria vector.</title>
        <authorList>
            <person name="Marinotti O."/>
            <person name="Cerqueira G.C."/>
            <person name="de Almeida L.G."/>
            <person name="Ferro M.I."/>
            <person name="Loreto E.L."/>
            <person name="Zaha A."/>
            <person name="Teixeira S.M."/>
            <person name="Wespiser A.R."/>
            <person name="Almeida E Silva A."/>
            <person name="Schlindwein A.D."/>
            <person name="Pacheco A.C."/>
            <person name="Silva A.L."/>
            <person name="Graveley B.R."/>
            <person name="Walenz B.P."/>
            <person name="Lima Bde A."/>
            <person name="Ribeiro C.A."/>
            <person name="Nunes-Silva C.G."/>
            <person name="de Carvalho C.R."/>
            <person name="Soares C.M."/>
            <person name="de Menezes C.B."/>
            <person name="Matiolli C."/>
            <person name="Caffrey D."/>
            <person name="Araujo D.A."/>
            <person name="de Oliveira D.M."/>
            <person name="Golenbock D."/>
            <person name="Grisard E.C."/>
            <person name="Fantinatti-Garboggini F."/>
            <person name="de Carvalho F.M."/>
            <person name="Barcellos F.G."/>
            <person name="Prosdocimi F."/>
            <person name="May G."/>
            <person name="Azevedo Junior G.M."/>
            <person name="Guimaraes G.M."/>
            <person name="Goldman G.H."/>
            <person name="Padilha I.Q."/>
            <person name="Batista Jda S."/>
            <person name="Ferro J.A."/>
            <person name="Ribeiro J.M."/>
            <person name="Fietto J.L."/>
            <person name="Dabbas K.M."/>
            <person name="Cerdeira L."/>
            <person name="Agnez-Lima L.F."/>
            <person name="Brocchi M."/>
            <person name="de Carvalho M.O."/>
            <person name="Teixeira Mde M."/>
            <person name="Diniz Maia Mde M."/>
            <person name="Goldman M.H."/>
            <person name="Cruz Schneider M.P."/>
            <person name="Felipe M.S."/>
            <person name="Hungria M."/>
            <person name="Nicolas M.F."/>
            <person name="Pereira M."/>
            <person name="Montes M.A."/>
            <person name="Cantao M.E."/>
            <person name="Vincentz M."/>
            <person name="Rafael M.S."/>
            <person name="Silverman N."/>
            <person name="Stoco P.H."/>
            <person name="Souza R.C."/>
            <person name="Vicentini R."/>
            <person name="Gazzinelli R.T."/>
            <person name="Neves Rde O."/>
            <person name="Silva R."/>
            <person name="Astolfi-Filho S."/>
            <person name="Maciel T.E."/>
            <person name="Urmenyi T.P."/>
            <person name="Tadei W.P."/>
            <person name="Camargo E.P."/>
            <person name="de Vasconcelos A.T."/>
        </authorList>
    </citation>
    <scope>NUCLEOTIDE SEQUENCE</scope>
</reference>
<evidence type="ECO:0000313" key="7">
    <source>
        <dbReference type="Proteomes" id="UP000000673"/>
    </source>
</evidence>
<sequence>MASHSHPNAEHKDSCSSWIFCPLGVGIVEAAAAGLWEFWEQPLTSVGGKPWSSVPSTSSNDKMALIVSWIFILGLIVPDLSSSLLHCPHRCHCDDEKLDVNCEEGHLDVLPIALNPSIQRLVIKNNKIRIIDSSIQFYSELTLLDLSFNYLFNIPDRTFGHQRKLQQLHLNHNKISTISNRTFVGLGELLVLNLRGNLIDQIDAMTFTPLSKLEELNLGQNRIASVGLSVGAFVGIGDLKILLLDDNLLSVVPPEECLKPIDKLAELYLGTNPLGHIEDGALAVLSELTLLDLRSAGLPNVTVGTFGGIENLKSLNLADNQFRRVPSGALGVLRRLEELAIGQNHFESLPAHSFRGLSNLKRFELKGSLYLRRIERAAFQTNTNLETVVIESNKALTELEEETFAGLLYLKHLSLRNNGLERLDETMFSWNSLRTVDISDNPINCDCYYTRLLLRLQSAARVSYNATGCPQHLPDQWECEYALERNKNLISVVVPLVAIVTAIALAFYRFRGLLREYVKNGCKSKAAAAAAASATPAGGVPVLAPIAHRSTDLSTVVDYEKPLTDEDYVIRASNLYRGGANQPMLNGAYPLYLQQNPAVYYNKPLPITEL</sequence>
<reference evidence="5" key="2">
    <citation type="submission" date="2010-05" db="EMBL/GenBank/DDBJ databases">
        <authorList>
            <person name="Almeida L.G."/>
            <person name="Nicolas M.F."/>
            <person name="Souza R.C."/>
            <person name="Vasconcelos A.T.R."/>
        </authorList>
    </citation>
    <scope>NUCLEOTIDE SEQUENCE</scope>
</reference>
<dbReference type="PANTHER" id="PTHR24369:SF210">
    <property type="entry name" value="CHAOPTIN-RELATED"/>
    <property type="match status" value="1"/>
</dbReference>
<dbReference type="InterPro" id="IPR050541">
    <property type="entry name" value="LRR_TM_domain-containing"/>
</dbReference>
<keyword evidence="4" id="KW-1133">Transmembrane helix</keyword>
<dbReference type="PANTHER" id="PTHR24369">
    <property type="entry name" value="ANTIGEN BSP, PUTATIVE-RELATED"/>
    <property type="match status" value="1"/>
</dbReference>
<keyword evidence="1" id="KW-0433">Leucine-rich repeat</keyword>
<dbReference type="AlphaFoldDB" id="W5JSH3"/>
<evidence type="ECO:0000256" key="1">
    <source>
        <dbReference type="ARBA" id="ARBA00022614"/>
    </source>
</evidence>
<evidence type="ECO:0000256" key="4">
    <source>
        <dbReference type="SAM" id="Phobius"/>
    </source>
</evidence>
<protein>
    <submittedName>
        <fullName evidence="5">Tartan</fullName>
    </submittedName>
</protein>
<keyword evidence="4" id="KW-0812">Transmembrane</keyword>
<gene>
    <name evidence="5" type="ORF">AND_002365</name>
</gene>
<dbReference type="VEuPathDB" id="VectorBase:ADAC002365"/>
<reference evidence="5 7" key="1">
    <citation type="journal article" date="2010" name="BMC Genomics">
        <title>Combination of measures distinguishes pre-miRNAs from other stem-loops in the genome of the newly sequenced Anopheles darlingi.</title>
        <authorList>
            <person name="Mendes N.D."/>
            <person name="Freitas A.T."/>
            <person name="Vasconcelos A.T."/>
            <person name="Sagot M.F."/>
        </authorList>
    </citation>
    <scope>NUCLEOTIDE SEQUENCE</scope>
</reference>
<accession>W5JSH3</accession>
<dbReference type="InterPro" id="IPR003591">
    <property type="entry name" value="Leu-rich_rpt_typical-subtyp"/>
</dbReference>
<dbReference type="Pfam" id="PF13855">
    <property type="entry name" value="LRR_8"/>
    <property type="match status" value="3"/>
</dbReference>
<keyword evidence="7" id="KW-1185">Reference proteome</keyword>
<proteinExistence type="predicted"/>
<dbReference type="Proteomes" id="UP000000673">
    <property type="component" value="Unassembled WGS sequence"/>
</dbReference>
<dbReference type="SMART" id="SM00369">
    <property type="entry name" value="LRR_TYP"/>
    <property type="match status" value="10"/>
</dbReference>
<evidence type="ECO:0000313" key="6">
    <source>
        <dbReference type="EnsemblMetazoa" id="ADAC002365-PA"/>
    </source>
</evidence>
<dbReference type="VEuPathDB" id="VectorBase:ADAR2_003942"/>
<dbReference type="EnsemblMetazoa" id="ADAC002365-RA">
    <property type="protein sequence ID" value="ADAC002365-PA"/>
    <property type="gene ID" value="ADAC002365"/>
</dbReference>
<evidence type="ECO:0000256" key="3">
    <source>
        <dbReference type="ARBA" id="ARBA00022737"/>
    </source>
</evidence>
<evidence type="ECO:0000313" key="5">
    <source>
        <dbReference type="EMBL" id="ETN65860.1"/>
    </source>
</evidence>
<dbReference type="PROSITE" id="PS51450">
    <property type="entry name" value="LRR"/>
    <property type="match status" value="2"/>
</dbReference>
<dbReference type="SUPFAM" id="SSF52058">
    <property type="entry name" value="L domain-like"/>
    <property type="match status" value="1"/>
</dbReference>
<dbReference type="EMBL" id="ADMH02000569">
    <property type="protein sequence ID" value="ETN65860.1"/>
    <property type="molecule type" value="Genomic_DNA"/>
</dbReference>
<dbReference type="eggNOG" id="KOG0619">
    <property type="taxonomic scope" value="Eukaryota"/>
</dbReference>
<feature type="transmembrane region" description="Helical" evidence="4">
    <location>
        <begin position="489"/>
        <end position="510"/>
    </location>
</feature>
<keyword evidence="2" id="KW-0732">Signal</keyword>
<name>W5JSH3_ANODA</name>
<evidence type="ECO:0000256" key="2">
    <source>
        <dbReference type="ARBA" id="ARBA00022729"/>
    </source>
</evidence>
<organism evidence="5">
    <name type="scientific">Anopheles darlingi</name>
    <name type="common">Mosquito</name>
    <dbReference type="NCBI Taxonomy" id="43151"/>
    <lineage>
        <taxon>Eukaryota</taxon>
        <taxon>Metazoa</taxon>
        <taxon>Ecdysozoa</taxon>
        <taxon>Arthropoda</taxon>
        <taxon>Hexapoda</taxon>
        <taxon>Insecta</taxon>
        <taxon>Pterygota</taxon>
        <taxon>Neoptera</taxon>
        <taxon>Endopterygota</taxon>
        <taxon>Diptera</taxon>
        <taxon>Nematocera</taxon>
        <taxon>Culicoidea</taxon>
        <taxon>Culicidae</taxon>
        <taxon>Anophelinae</taxon>
        <taxon>Anopheles</taxon>
    </lineage>
</organism>
<dbReference type="InterPro" id="IPR001611">
    <property type="entry name" value="Leu-rich_rpt"/>
</dbReference>
<dbReference type="InterPro" id="IPR032675">
    <property type="entry name" value="LRR_dom_sf"/>
</dbReference>
<dbReference type="STRING" id="43151.W5JSH3"/>
<keyword evidence="3" id="KW-0677">Repeat</keyword>
<dbReference type="Gene3D" id="3.80.10.10">
    <property type="entry name" value="Ribonuclease Inhibitor"/>
    <property type="match status" value="2"/>
</dbReference>
<dbReference type="OMA" id="INCDCYY"/>
<reference evidence="6" key="4">
    <citation type="submission" date="2015-06" db="UniProtKB">
        <authorList>
            <consortium name="EnsemblMetazoa"/>
        </authorList>
    </citation>
    <scope>IDENTIFICATION</scope>
</reference>
<feature type="transmembrane region" description="Helical" evidence="4">
    <location>
        <begin position="63"/>
        <end position="85"/>
    </location>
</feature>
<dbReference type="HOGENOM" id="CLU_000288_18_6_1"/>
<dbReference type="GO" id="GO:0005886">
    <property type="term" value="C:plasma membrane"/>
    <property type="evidence" value="ECO:0007669"/>
    <property type="project" value="TreeGrafter"/>
</dbReference>
<keyword evidence="4" id="KW-0472">Membrane</keyword>